<name>A0A6C0J836_9ZZZZ</name>
<evidence type="ECO:0000313" key="1">
    <source>
        <dbReference type="EMBL" id="QHU01812.1"/>
    </source>
</evidence>
<accession>A0A6C0J836</accession>
<dbReference type="AlphaFoldDB" id="A0A6C0J836"/>
<organism evidence="1">
    <name type="scientific">viral metagenome</name>
    <dbReference type="NCBI Taxonomy" id="1070528"/>
    <lineage>
        <taxon>unclassified sequences</taxon>
        <taxon>metagenomes</taxon>
        <taxon>organismal metagenomes</taxon>
    </lineage>
</organism>
<protein>
    <submittedName>
        <fullName evidence="1">Uncharacterized protein</fullName>
    </submittedName>
</protein>
<dbReference type="EMBL" id="MN740350">
    <property type="protein sequence ID" value="QHU01812.1"/>
    <property type="molecule type" value="Genomic_DNA"/>
</dbReference>
<proteinExistence type="predicted"/>
<sequence>MFHFLIIQIFIKIFNKDIIKPGKIFDFSPQFWLYIKIYRYFISI</sequence>
<reference evidence="1" key="1">
    <citation type="journal article" date="2020" name="Nature">
        <title>Giant virus diversity and host interactions through global metagenomics.</title>
        <authorList>
            <person name="Schulz F."/>
            <person name="Roux S."/>
            <person name="Paez-Espino D."/>
            <person name="Jungbluth S."/>
            <person name="Walsh D.A."/>
            <person name="Denef V.J."/>
            <person name="McMahon K.D."/>
            <person name="Konstantinidis K.T."/>
            <person name="Eloe-Fadrosh E.A."/>
            <person name="Kyrpides N.C."/>
            <person name="Woyke T."/>
        </authorList>
    </citation>
    <scope>NUCLEOTIDE SEQUENCE</scope>
    <source>
        <strain evidence="1">GVMAG-M-3300025880-56</strain>
    </source>
</reference>